<sequence>MITVSNIANASRGELLCITYELLLEQIEMAMKSEKDKRKKHVEKSVQIIKMLVGDLDFKIPLSTELFRIYVYVQGLLIQAKTNEKLEEAYRLVHKIYEAFKKITEEEVNKKPSIQNAEVIYAGLTYDKTNIKETSVQSYNRGFKA</sequence>
<dbReference type="Pfam" id="PF02561">
    <property type="entry name" value="FliS"/>
    <property type="match status" value="1"/>
</dbReference>
<dbReference type="GO" id="GO:0044780">
    <property type="term" value="P:bacterial-type flagellum assembly"/>
    <property type="evidence" value="ECO:0007669"/>
    <property type="project" value="InterPro"/>
</dbReference>
<dbReference type="InterPro" id="IPR036584">
    <property type="entry name" value="FliS_sf"/>
</dbReference>
<reference evidence="1" key="2">
    <citation type="submission" date="2021-04" db="EMBL/GenBank/DDBJ databases">
        <authorList>
            <person name="Gilroy R."/>
        </authorList>
    </citation>
    <scope>NUCLEOTIDE SEQUENCE</scope>
    <source>
        <strain evidence="1">B5-657</strain>
    </source>
</reference>
<dbReference type="Proteomes" id="UP000824229">
    <property type="component" value="Unassembled WGS sequence"/>
</dbReference>
<evidence type="ECO:0000313" key="1">
    <source>
        <dbReference type="EMBL" id="MBU3804029.1"/>
    </source>
</evidence>
<keyword evidence="1" id="KW-0966">Cell projection</keyword>
<organism evidence="1 2">
    <name type="scientific">Candidatus Cellulosilyticum pullistercoris</name>
    <dbReference type="NCBI Taxonomy" id="2838521"/>
    <lineage>
        <taxon>Bacteria</taxon>
        <taxon>Bacillati</taxon>
        <taxon>Bacillota</taxon>
        <taxon>Clostridia</taxon>
        <taxon>Lachnospirales</taxon>
        <taxon>Cellulosilyticaceae</taxon>
        <taxon>Cellulosilyticum</taxon>
    </lineage>
</organism>
<protein>
    <submittedName>
        <fullName evidence="1">Flagellar protein FliS</fullName>
    </submittedName>
</protein>
<accession>A0A9E2KBZ7</accession>
<dbReference type="InterPro" id="IPR003713">
    <property type="entry name" value="FliS"/>
</dbReference>
<dbReference type="Gene3D" id="1.20.120.340">
    <property type="entry name" value="Flagellar protein FliS"/>
    <property type="match status" value="1"/>
</dbReference>
<dbReference type="AlphaFoldDB" id="A0A9E2KBZ7"/>
<proteinExistence type="predicted"/>
<dbReference type="EMBL" id="JAHLFQ010000100">
    <property type="protein sequence ID" value="MBU3804029.1"/>
    <property type="molecule type" value="Genomic_DNA"/>
</dbReference>
<gene>
    <name evidence="1" type="ORF">H9872_04650</name>
</gene>
<name>A0A9E2KBZ7_9FIRM</name>
<keyword evidence="1" id="KW-0969">Cilium</keyword>
<reference evidence="1" key="1">
    <citation type="journal article" date="2021" name="PeerJ">
        <title>Extensive microbial diversity within the chicken gut microbiome revealed by metagenomics and culture.</title>
        <authorList>
            <person name="Gilroy R."/>
            <person name="Ravi A."/>
            <person name="Getino M."/>
            <person name="Pursley I."/>
            <person name="Horton D.L."/>
            <person name="Alikhan N.F."/>
            <person name="Baker D."/>
            <person name="Gharbi K."/>
            <person name="Hall N."/>
            <person name="Watson M."/>
            <person name="Adriaenssens E.M."/>
            <person name="Foster-Nyarko E."/>
            <person name="Jarju S."/>
            <person name="Secka A."/>
            <person name="Antonio M."/>
            <person name="Oren A."/>
            <person name="Chaudhuri R.R."/>
            <person name="La Ragione R."/>
            <person name="Hildebrand F."/>
            <person name="Pallen M.J."/>
        </authorList>
    </citation>
    <scope>NUCLEOTIDE SEQUENCE</scope>
    <source>
        <strain evidence="1">B5-657</strain>
    </source>
</reference>
<comment type="caution">
    <text evidence="1">The sequence shown here is derived from an EMBL/GenBank/DDBJ whole genome shotgun (WGS) entry which is preliminary data.</text>
</comment>
<keyword evidence="1" id="KW-0282">Flagellum</keyword>
<dbReference type="SUPFAM" id="SSF101116">
    <property type="entry name" value="Flagellar export chaperone FliS"/>
    <property type="match status" value="1"/>
</dbReference>
<evidence type="ECO:0000313" key="2">
    <source>
        <dbReference type="Proteomes" id="UP000824229"/>
    </source>
</evidence>